<dbReference type="OrthoDB" id="9848040at2"/>
<dbReference type="EMBL" id="CP028324">
    <property type="protein sequence ID" value="AVR97369.1"/>
    <property type="molecule type" value="Genomic_DNA"/>
</dbReference>
<keyword evidence="2" id="KW-1185">Reference proteome</keyword>
<dbReference type="KEGG" id="masz:C9I28_18265"/>
<organism evidence="1 2">
    <name type="scientific">Pseudoduganella armeniaca</name>
    <dbReference type="NCBI Taxonomy" id="2072590"/>
    <lineage>
        <taxon>Bacteria</taxon>
        <taxon>Pseudomonadati</taxon>
        <taxon>Pseudomonadota</taxon>
        <taxon>Betaproteobacteria</taxon>
        <taxon>Burkholderiales</taxon>
        <taxon>Oxalobacteraceae</taxon>
        <taxon>Telluria group</taxon>
        <taxon>Pseudoduganella</taxon>
    </lineage>
</organism>
<dbReference type="AlphaFoldDB" id="A0A2R4CCN1"/>
<accession>A0A2R4CCN1</accession>
<gene>
    <name evidence="1" type="ORF">C9I28_18265</name>
</gene>
<evidence type="ECO:0000313" key="2">
    <source>
        <dbReference type="Proteomes" id="UP000240505"/>
    </source>
</evidence>
<dbReference type="Proteomes" id="UP000240505">
    <property type="component" value="Chromosome"/>
</dbReference>
<reference evidence="1 2" key="1">
    <citation type="submission" date="2018-03" db="EMBL/GenBank/DDBJ databases">
        <title>Massilia armeniaca sp. nov., isolated from desert soil.</title>
        <authorList>
            <person name="Huang H."/>
            <person name="Ren M."/>
        </authorList>
    </citation>
    <scope>NUCLEOTIDE SEQUENCE [LARGE SCALE GENOMIC DNA]</scope>
    <source>
        <strain evidence="1 2">ZMN-3</strain>
    </source>
</reference>
<sequence length="100" mass="10684">MATLRDQIKTDVVRGLDFISPLDLAAYDAAAVEAVRIDFTSGFDGSMKRALNVPLTKVARRHGDQNSRPISHTETEALKTVGGAIELTTAAATGQQWAGE</sequence>
<dbReference type="RefSeq" id="WP_107142714.1">
    <property type="nucleotide sequence ID" value="NZ_CP028324.1"/>
</dbReference>
<protein>
    <submittedName>
        <fullName evidence="1">Uncharacterized protein</fullName>
    </submittedName>
</protein>
<name>A0A2R4CCN1_9BURK</name>
<evidence type="ECO:0000313" key="1">
    <source>
        <dbReference type="EMBL" id="AVR97369.1"/>
    </source>
</evidence>
<proteinExistence type="predicted"/>